<dbReference type="AlphaFoldDB" id="A0AAW1VYW1"/>
<keyword evidence="2" id="KW-1185">Reference proteome</keyword>
<organism evidence="1 2">
    <name type="scientific">Rubus argutus</name>
    <name type="common">Southern blackberry</name>
    <dbReference type="NCBI Taxonomy" id="59490"/>
    <lineage>
        <taxon>Eukaryota</taxon>
        <taxon>Viridiplantae</taxon>
        <taxon>Streptophyta</taxon>
        <taxon>Embryophyta</taxon>
        <taxon>Tracheophyta</taxon>
        <taxon>Spermatophyta</taxon>
        <taxon>Magnoliopsida</taxon>
        <taxon>eudicotyledons</taxon>
        <taxon>Gunneridae</taxon>
        <taxon>Pentapetalae</taxon>
        <taxon>rosids</taxon>
        <taxon>fabids</taxon>
        <taxon>Rosales</taxon>
        <taxon>Rosaceae</taxon>
        <taxon>Rosoideae</taxon>
        <taxon>Rosoideae incertae sedis</taxon>
        <taxon>Rubus</taxon>
    </lineage>
</organism>
<accession>A0AAW1VYW1</accession>
<name>A0AAW1VYW1_RUBAR</name>
<comment type="caution">
    <text evidence="1">The sequence shown here is derived from an EMBL/GenBank/DDBJ whole genome shotgun (WGS) entry which is preliminary data.</text>
</comment>
<protein>
    <submittedName>
        <fullName evidence="1">Uncharacterized protein</fullName>
    </submittedName>
</protein>
<reference evidence="1 2" key="1">
    <citation type="journal article" date="2023" name="G3 (Bethesda)">
        <title>A chromosome-length genome assembly and annotation of blackberry (Rubus argutus, cv. 'Hillquist').</title>
        <authorList>
            <person name="Bruna T."/>
            <person name="Aryal R."/>
            <person name="Dudchenko O."/>
            <person name="Sargent D.J."/>
            <person name="Mead D."/>
            <person name="Buti M."/>
            <person name="Cavallini A."/>
            <person name="Hytonen T."/>
            <person name="Andres J."/>
            <person name="Pham M."/>
            <person name="Weisz D."/>
            <person name="Mascagni F."/>
            <person name="Usai G."/>
            <person name="Natali L."/>
            <person name="Bassil N."/>
            <person name="Fernandez G.E."/>
            <person name="Lomsadze A."/>
            <person name="Armour M."/>
            <person name="Olukolu B."/>
            <person name="Poorten T."/>
            <person name="Britton C."/>
            <person name="Davik J."/>
            <person name="Ashrafi H."/>
            <person name="Aiden E.L."/>
            <person name="Borodovsky M."/>
            <person name="Worthington M."/>
        </authorList>
    </citation>
    <scope>NUCLEOTIDE SEQUENCE [LARGE SCALE GENOMIC DNA]</scope>
    <source>
        <strain evidence="1">PI 553951</strain>
    </source>
</reference>
<evidence type="ECO:0000313" key="2">
    <source>
        <dbReference type="Proteomes" id="UP001457282"/>
    </source>
</evidence>
<gene>
    <name evidence="1" type="ORF">M0R45_036442</name>
</gene>
<evidence type="ECO:0000313" key="1">
    <source>
        <dbReference type="EMBL" id="KAK9912584.1"/>
    </source>
</evidence>
<sequence length="69" mass="7518">MGSTPTTWVWSEYLVKKLGSRLWSFVAGGDNAGREGIEQLRLRDTGEEARGAFGAERRSRGGMGTAMVL</sequence>
<dbReference type="Proteomes" id="UP001457282">
    <property type="component" value="Unassembled WGS sequence"/>
</dbReference>
<proteinExistence type="predicted"/>
<dbReference type="EMBL" id="JBEDUW010000007">
    <property type="protein sequence ID" value="KAK9912584.1"/>
    <property type="molecule type" value="Genomic_DNA"/>
</dbReference>